<name>A0A8H7D260_9AGAR</name>
<dbReference type="EMBL" id="JACAZI010000007">
    <property type="protein sequence ID" value="KAF7355963.1"/>
    <property type="molecule type" value="Genomic_DNA"/>
</dbReference>
<dbReference type="OrthoDB" id="3256367at2759"/>
<gene>
    <name evidence="1" type="ORF">MVEN_00925700</name>
</gene>
<dbReference type="AlphaFoldDB" id="A0A8H7D260"/>
<organism evidence="1 2">
    <name type="scientific">Mycena venus</name>
    <dbReference type="NCBI Taxonomy" id="2733690"/>
    <lineage>
        <taxon>Eukaryota</taxon>
        <taxon>Fungi</taxon>
        <taxon>Dikarya</taxon>
        <taxon>Basidiomycota</taxon>
        <taxon>Agaricomycotina</taxon>
        <taxon>Agaricomycetes</taxon>
        <taxon>Agaricomycetidae</taxon>
        <taxon>Agaricales</taxon>
        <taxon>Marasmiineae</taxon>
        <taxon>Mycenaceae</taxon>
        <taxon>Mycena</taxon>
    </lineage>
</organism>
<dbReference type="Gene3D" id="3.80.10.10">
    <property type="entry name" value="Ribonuclease Inhibitor"/>
    <property type="match status" value="1"/>
</dbReference>
<proteinExistence type="predicted"/>
<accession>A0A8H7D260</accession>
<protein>
    <submittedName>
        <fullName evidence="1">Uncharacterized protein</fullName>
    </submittedName>
</protein>
<evidence type="ECO:0000313" key="1">
    <source>
        <dbReference type="EMBL" id="KAF7355963.1"/>
    </source>
</evidence>
<sequence length="282" mass="30523">MDSLPPELHSVIIELACALPFGGHSIRAMSLTSTYFHAVTAPFLFHTLAVSSQEQAEHLITLLERSPEPKRHIRRLFLGPALGLAPASALRLLHLAAPTLRDLAAILTSSSSALLGAIFRAPFPNLKALAVRGFYPLPRPGAFPALTHLHLAGNGSPVGLSAALARACPGLRHLRVSGLRSAPAFARELRDALEADTQDAVESIFPFPPHLERVSLEAQTRRHAKTNKVVELRDVQMRQTLLALEQAVGKRKGVPHVEFSDGNADEVDVHKLKIPWLGVSCP</sequence>
<comment type="caution">
    <text evidence="1">The sequence shown here is derived from an EMBL/GenBank/DDBJ whole genome shotgun (WGS) entry which is preliminary data.</text>
</comment>
<reference evidence="1" key="1">
    <citation type="submission" date="2020-05" db="EMBL/GenBank/DDBJ databases">
        <title>Mycena genomes resolve the evolution of fungal bioluminescence.</title>
        <authorList>
            <person name="Tsai I.J."/>
        </authorList>
    </citation>
    <scope>NUCLEOTIDE SEQUENCE</scope>
    <source>
        <strain evidence="1">CCC161011</strain>
    </source>
</reference>
<dbReference type="InterPro" id="IPR032675">
    <property type="entry name" value="LRR_dom_sf"/>
</dbReference>
<keyword evidence="2" id="KW-1185">Reference proteome</keyword>
<dbReference type="Proteomes" id="UP000620124">
    <property type="component" value="Unassembled WGS sequence"/>
</dbReference>
<dbReference type="SUPFAM" id="SSF52047">
    <property type="entry name" value="RNI-like"/>
    <property type="match status" value="1"/>
</dbReference>
<evidence type="ECO:0000313" key="2">
    <source>
        <dbReference type="Proteomes" id="UP000620124"/>
    </source>
</evidence>